<dbReference type="InterPro" id="IPR036390">
    <property type="entry name" value="WH_DNA-bd_sf"/>
</dbReference>
<evidence type="ECO:0000256" key="3">
    <source>
        <dbReference type="ARBA" id="ARBA00023163"/>
    </source>
</evidence>
<gene>
    <name evidence="6" type="ordered locus">Hden_2710</name>
</gene>
<evidence type="ECO:0000259" key="4">
    <source>
        <dbReference type="PROSITE" id="PS50042"/>
    </source>
</evidence>
<protein>
    <submittedName>
        <fullName evidence="6">Transcriptional regulator, Crp/Fnr family</fullName>
    </submittedName>
</protein>
<dbReference type="SMR" id="D8JTV8"/>
<dbReference type="PROSITE" id="PS00889">
    <property type="entry name" value="CNMP_BINDING_2"/>
    <property type="match status" value="1"/>
</dbReference>
<dbReference type="HOGENOM" id="CLU_075053_3_4_5"/>
<feature type="domain" description="Cyclic nucleotide-binding" evidence="4">
    <location>
        <begin position="20"/>
        <end position="123"/>
    </location>
</feature>
<dbReference type="STRING" id="582899.Hden_2710"/>
<dbReference type="PROSITE" id="PS51063">
    <property type="entry name" value="HTH_CRP_2"/>
    <property type="match status" value="1"/>
</dbReference>
<dbReference type="InterPro" id="IPR014710">
    <property type="entry name" value="RmlC-like_jellyroll"/>
</dbReference>
<evidence type="ECO:0000313" key="6">
    <source>
        <dbReference type="EMBL" id="ADJ24506.1"/>
    </source>
</evidence>
<dbReference type="PANTHER" id="PTHR24567:SF74">
    <property type="entry name" value="HTH-TYPE TRANSCRIPTIONAL REGULATOR ARCR"/>
    <property type="match status" value="1"/>
</dbReference>
<dbReference type="PROSITE" id="PS50042">
    <property type="entry name" value="CNMP_BINDING_3"/>
    <property type="match status" value="1"/>
</dbReference>
<dbReference type="InterPro" id="IPR018488">
    <property type="entry name" value="cNMP-bd_CS"/>
</dbReference>
<dbReference type="SUPFAM" id="SSF46785">
    <property type="entry name" value="Winged helix' DNA-binding domain"/>
    <property type="match status" value="1"/>
</dbReference>
<dbReference type="SMART" id="SM00100">
    <property type="entry name" value="cNMP"/>
    <property type="match status" value="1"/>
</dbReference>
<dbReference type="AlphaFoldDB" id="D8JTV8"/>
<dbReference type="InterPro" id="IPR018490">
    <property type="entry name" value="cNMP-bd_dom_sf"/>
</dbReference>
<dbReference type="Proteomes" id="UP000002033">
    <property type="component" value="Chromosome"/>
</dbReference>
<dbReference type="InterPro" id="IPR000595">
    <property type="entry name" value="cNMP-bd_dom"/>
</dbReference>
<organism evidence="6 7">
    <name type="scientific">Hyphomicrobium denitrificans (strain ATCC 51888 / DSM 1869 / NCIMB 11706 / TK 0415)</name>
    <dbReference type="NCBI Taxonomy" id="582899"/>
    <lineage>
        <taxon>Bacteria</taxon>
        <taxon>Pseudomonadati</taxon>
        <taxon>Pseudomonadota</taxon>
        <taxon>Alphaproteobacteria</taxon>
        <taxon>Hyphomicrobiales</taxon>
        <taxon>Hyphomicrobiaceae</taxon>
        <taxon>Hyphomicrobium</taxon>
    </lineage>
</organism>
<dbReference type="KEGG" id="hdn:Hden_2710"/>
<evidence type="ECO:0000313" key="7">
    <source>
        <dbReference type="Proteomes" id="UP000002033"/>
    </source>
</evidence>
<sequence>MIATMALKPDTAGLLARTPLFAGLDEASRKAVAGELREASYEPGQVIFSRGDAGSDLHIVSKGRIRLSVLTSDGRELSFAHVETPSIFGELAIFDGRSRSADATAVNKVETLLLSKSAFLRLLESHPSVGEAAVRFLAGRLRDADEQLEAIALHPIEARLARFFLASVRQKDPAGKSEKVTLALPISQSELALLVGASRPKVNAALQLLESEGAIERRGQQVICDIAALSGIGRLDDKD</sequence>
<keyword evidence="3" id="KW-0804">Transcription</keyword>
<name>D8JTV8_HYPDA</name>
<dbReference type="Gene3D" id="2.60.120.10">
    <property type="entry name" value="Jelly Rolls"/>
    <property type="match status" value="1"/>
</dbReference>
<dbReference type="Pfam" id="PF00027">
    <property type="entry name" value="cNMP_binding"/>
    <property type="match status" value="1"/>
</dbReference>
<dbReference type="InterPro" id="IPR050397">
    <property type="entry name" value="Env_Response_Regulators"/>
</dbReference>
<dbReference type="Pfam" id="PF13545">
    <property type="entry name" value="HTH_Crp_2"/>
    <property type="match status" value="1"/>
</dbReference>
<evidence type="ECO:0000259" key="5">
    <source>
        <dbReference type="PROSITE" id="PS51063"/>
    </source>
</evidence>
<dbReference type="GO" id="GO:0003677">
    <property type="term" value="F:DNA binding"/>
    <property type="evidence" value="ECO:0007669"/>
    <property type="project" value="UniProtKB-KW"/>
</dbReference>
<dbReference type="SUPFAM" id="SSF51206">
    <property type="entry name" value="cAMP-binding domain-like"/>
    <property type="match status" value="1"/>
</dbReference>
<dbReference type="InterPro" id="IPR012318">
    <property type="entry name" value="HTH_CRP"/>
</dbReference>
<dbReference type="InterPro" id="IPR036388">
    <property type="entry name" value="WH-like_DNA-bd_sf"/>
</dbReference>
<accession>D8JTV8</accession>
<dbReference type="Gene3D" id="1.10.10.10">
    <property type="entry name" value="Winged helix-like DNA-binding domain superfamily/Winged helix DNA-binding domain"/>
    <property type="match status" value="1"/>
</dbReference>
<dbReference type="GO" id="GO:0005829">
    <property type="term" value="C:cytosol"/>
    <property type="evidence" value="ECO:0007669"/>
    <property type="project" value="TreeGrafter"/>
</dbReference>
<feature type="domain" description="HTH crp-type" evidence="5">
    <location>
        <begin position="154"/>
        <end position="228"/>
    </location>
</feature>
<dbReference type="GO" id="GO:0003700">
    <property type="term" value="F:DNA-binding transcription factor activity"/>
    <property type="evidence" value="ECO:0007669"/>
    <property type="project" value="TreeGrafter"/>
</dbReference>
<proteinExistence type="predicted"/>
<keyword evidence="7" id="KW-1185">Reference proteome</keyword>
<keyword evidence="1" id="KW-0805">Transcription regulation</keyword>
<dbReference type="PANTHER" id="PTHR24567">
    <property type="entry name" value="CRP FAMILY TRANSCRIPTIONAL REGULATORY PROTEIN"/>
    <property type="match status" value="1"/>
</dbReference>
<evidence type="ECO:0000256" key="2">
    <source>
        <dbReference type="ARBA" id="ARBA00023125"/>
    </source>
</evidence>
<evidence type="ECO:0000256" key="1">
    <source>
        <dbReference type="ARBA" id="ARBA00023015"/>
    </source>
</evidence>
<dbReference type="EMBL" id="CP002083">
    <property type="protein sequence ID" value="ADJ24506.1"/>
    <property type="molecule type" value="Genomic_DNA"/>
</dbReference>
<reference evidence="7" key="1">
    <citation type="journal article" date="2011" name="J. Bacteriol.">
        <title>Genome sequences of eight morphologically diverse alphaproteobacteria.</title>
        <authorList>
            <consortium name="US DOE Joint Genome Institute"/>
            <person name="Brown P.J."/>
            <person name="Kysela D.T."/>
            <person name="Buechlein A."/>
            <person name="Hemmerich C."/>
            <person name="Brun Y.V."/>
        </authorList>
    </citation>
    <scope>NUCLEOTIDE SEQUENCE [LARGE SCALE GENOMIC DNA]</scope>
    <source>
        <strain evidence="7">ATCC 51888 / DSM 1869 / NCIB 11706 / TK 0415</strain>
    </source>
</reference>
<dbReference type="eggNOG" id="COG0664">
    <property type="taxonomic scope" value="Bacteria"/>
</dbReference>
<keyword evidence="2" id="KW-0238">DNA-binding</keyword>
<dbReference type="CDD" id="cd00038">
    <property type="entry name" value="CAP_ED"/>
    <property type="match status" value="1"/>
</dbReference>